<evidence type="ECO:0000313" key="2">
    <source>
        <dbReference type="EMBL" id="KXB66893.1"/>
    </source>
</evidence>
<proteinExistence type="predicted"/>
<reference evidence="3" key="1">
    <citation type="submission" date="2016-01" db="EMBL/GenBank/DDBJ databases">
        <authorList>
            <person name="Mitreva M."/>
            <person name="Pepin K.H."/>
            <person name="Mihindukulasuriya K.A."/>
            <person name="Fulton R."/>
            <person name="Fronick C."/>
            <person name="O'Laughlin M."/>
            <person name="Miner T."/>
            <person name="Herter B."/>
            <person name="Rosa B.A."/>
            <person name="Cordes M."/>
            <person name="Tomlinson C."/>
            <person name="Wollam A."/>
            <person name="Palsikar V.B."/>
            <person name="Mardis E.R."/>
            <person name="Wilson R.K."/>
        </authorList>
    </citation>
    <scope>NUCLEOTIDE SEQUENCE [LARGE SCALE GENOMIC DNA]</scope>
    <source>
        <strain evidence="3">DNF00729</strain>
    </source>
</reference>
<gene>
    <name evidence="2" type="ORF">HMPREF1863_00945</name>
</gene>
<evidence type="ECO:0000313" key="3">
    <source>
        <dbReference type="Proteomes" id="UP000070442"/>
    </source>
</evidence>
<organism evidence="2 3">
    <name type="scientific">Aedoeadaptatus coxii</name>
    <dbReference type="NCBI Taxonomy" id="755172"/>
    <lineage>
        <taxon>Bacteria</taxon>
        <taxon>Bacillati</taxon>
        <taxon>Bacillota</taxon>
        <taxon>Tissierellia</taxon>
        <taxon>Tissierellales</taxon>
        <taxon>Peptoniphilaceae</taxon>
        <taxon>Aedoeadaptatus</taxon>
    </lineage>
</organism>
<protein>
    <submittedName>
        <fullName evidence="2">Uncharacterized protein</fullName>
    </submittedName>
</protein>
<dbReference type="AlphaFoldDB" id="A0A134AGP6"/>
<name>A0A134AGP6_9FIRM</name>
<evidence type="ECO:0000256" key="1">
    <source>
        <dbReference type="SAM" id="MobiDB-lite"/>
    </source>
</evidence>
<accession>A0A134AGP6</accession>
<feature type="region of interest" description="Disordered" evidence="1">
    <location>
        <begin position="127"/>
        <end position="146"/>
    </location>
</feature>
<comment type="caution">
    <text evidence="2">The sequence shown here is derived from an EMBL/GenBank/DDBJ whole genome shotgun (WGS) entry which is preliminary data.</text>
</comment>
<dbReference type="STRING" id="755172.HMPREF1863_00945"/>
<keyword evidence="3" id="KW-1185">Reference proteome</keyword>
<sequence length="146" mass="16659">MILVVALTYSLCACSKGTQKGFTSYDDANGEFKKTVAALNWPEDYKVPTELDGEKDAEYQAGYGDTRASQYWEEAWEMEWLNNYKTNKERADKAIEELEKATDMAYMSPSKCDDATRRYFKEMLDKAKAQDPSGVEENLKQNGPTF</sequence>
<dbReference type="Proteomes" id="UP000070442">
    <property type="component" value="Unassembled WGS sequence"/>
</dbReference>
<dbReference type="EMBL" id="LSDG01000024">
    <property type="protein sequence ID" value="KXB66893.1"/>
    <property type="molecule type" value="Genomic_DNA"/>
</dbReference>
<dbReference type="PATRIC" id="fig|755172.3.peg.904"/>